<dbReference type="EMBL" id="DF237429">
    <property type="protein sequence ID" value="GAQ89020.1"/>
    <property type="molecule type" value="Genomic_DNA"/>
</dbReference>
<sequence length="92" mass="10209">MASGKPEQFECRRPANPENTKFQNIKEHFEDFKNASMEEHKKCLMNTFNKVFSIGSSKPAAEPAPKQVLAGASQQSAPQEVESVLKVRATSL</sequence>
<dbReference type="Proteomes" id="UP000054558">
    <property type="component" value="Unassembled WGS sequence"/>
</dbReference>
<dbReference type="PANTHER" id="PTHR33622:SF10">
    <property type="entry name" value="MARKER FOR OXIDATIVE STRESS RESPONSE PROTEIN"/>
    <property type="match status" value="1"/>
</dbReference>
<protein>
    <submittedName>
        <fullName evidence="2">Uncharacterized protein</fullName>
    </submittedName>
</protein>
<evidence type="ECO:0000313" key="2">
    <source>
        <dbReference type="EMBL" id="GAQ89020.1"/>
    </source>
</evidence>
<evidence type="ECO:0000313" key="3">
    <source>
        <dbReference type="Proteomes" id="UP000054558"/>
    </source>
</evidence>
<organism evidence="2 3">
    <name type="scientific">Klebsormidium nitens</name>
    <name type="common">Green alga</name>
    <name type="synonym">Ulothrix nitens</name>
    <dbReference type="NCBI Taxonomy" id="105231"/>
    <lineage>
        <taxon>Eukaryota</taxon>
        <taxon>Viridiplantae</taxon>
        <taxon>Streptophyta</taxon>
        <taxon>Klebsormidiophyceae</taxon>
        <taxon>Klebsormidiales</taxon>
        <taxon>Klebsormidiaceae</taxon>
        <taxon>Klebsormidium</taxon>
    </lineage>
</organism>
<dbReference type="PANTHER" id="PTHR33622">
    <property type="entry name" value="OS03G0724500 PROTEIN"/>
    <property type="match status" value="1"/>
</dbReference>
<dbReference type="OMA" id="IKDHMDE"/>
<reference evidence="2 3" key="1">
    <citation type="journal article" date="2014" name="Nat. Commun.">
        <title>Klebsormidium flaccidum genome reveals primary factors for plant terrestrial adaptation.</title>
        <authorList>
            <person name="Hori K."/>
            <person name="Maruyama F."/>
            <person name="Fujisawa T."/>
            <person name="Togashi T."/>
            <person name="Yamamoto N."/>
            <person name="Seo M."/>
            <person name="Sato S."/>
            <person name="Yamada T."/>
            <person name="Mori H."/>
            <person name="Tajima N."/>
            <person name="Moriyama T."/>
            <person name="Ikeuchi M."/>
            <person name="Watanabe M."/>
            <person name="Wada H."/>
            <person name="Kobayashi K."/>
            <person name="Saito M."/>
            <person name="Masuda T."/>
            <person name="Sasaki-Sekimoto Y."/>
            <person name="Mashiguchi K."/>
            <person name="Awai K."/>
            <person name="Shimojima M."/>
            <person name="Masuda S."/>
            <person name="Iwai M."/>
            <person name="Nobusawa T."/>
            <person name="Narise T."/>
            <person name="Kondo S."/>
            <person name="Saito H."/>
            <person name="Sato R."/>
            <person name="Murakawa M."/>
            <person name="Ihara Y."/>
            <person name="Oshima-Yamada Y."/>
            <person name="Ohtaka K."/>
            <person name="Satoh M."/>
            <person name="Sonobe K."/>
            <person name="Ishii M."/>
            <person name="Ohtani R."/>
            <person name="Kanamori-Sato M."/>
            <person name="Honoki R."/>
            <person name="Miyazaki D."/>
            <person name="Mochizuki H."/>
            <person name="Umetsu J."/>
            <person name="Higashi K."/>
            <person name="Shibata D."/>
            <person name="Kamiya Y."/>
            <person name="Sato N."/>
            <person name="Nakamura Y."/>
            <person name="Tabata S."/>
            <person name="Ida S."/>
            <person name="Kurokawa K."/>
            <person name="Ohta H."/>
        </authorList>
    </citation>
    <scope>NUCLEOTIDE SEQUENCE [LARGE SCALE GENOMIC DNA]</scope>
    <source>
        <strain evidence="2 3">NIES-2285</strain>
    </source>
</reference>
<gene>
    <name evidence="2" type="ORF">KFL_004800050</name>
</gene>
<dbReference type="OrthoDB" id="1923810at2759"/>
<feature type="region of interest" description="Disordered" evidence="1">
    <location>
        <begin position="1"/>
        <end position="22"/>
    </location>
</feature>
<proteinExistence type="predicted"/>
<keyword evidence="3" id="KW-1185">Reference proteome</keyword>
<accession>A0A1Y1IDM4</accession>
<dbReference type="AlphaFoldDB" id="A0A1Y1IDM4"/>
<name>A0A1Y1IDM4_KLENI</name>
<evidence type="ECO:0000256" key="1">
    <source>
        <dbReference type="SAM" id="MobiDB-lite"/>
    </source>
</evidence>